<gene>
    <name evidence="8" type="ORF">Naga_100026g57</name>
</gene>
<evidence type="ECO:0000259" key="7">
    <source>
        <dbReference type="Pfam" id="PF14748"/>
    </source>
</evidence>
<accession>W7UBQ1</accession>
<organism evidence="8 9">
    <name type="scientific">Nannochloropsis gaditana</name>
    <dbReference type="NCBI Taxonomy" id="72520"/>
    <lineage>
        <taxon>Eukaryota</taxon>
        <taxon>Sar</taxon>
        <taxon>Stramenopiles</taxon>
        <taxon>Ochrophyta</taxon>
        <taxon>Eustigmatophyceae</taxon>
        <taxon>Eustigmatales</taxon>
        <taxon>Monodopsidaceae</taxon>
        <taxon>Nannochloropsis</taxon>
    </lineage>
</organism>
<dbReference type="InterPro" id="IPR028939">
    <property type="entry name" value="P5C_Rdtase_cat_N"/>
</dbReference>
<comment type="similarity">
    <text evidence="1 4">Belongs to the pyrroline-5-carboxylate reductase family.</text>
</comment>
<evidence type="ECO:0000256" key="3">
    <source>
        <dbReference type="ARBA" id="ARBA00023002"/>
    </source>
</evidence>
<dbReference type="OrthoDB" id="10263291at2759"/>
<keyword evidence="3 4" id="KW-0560">Oxidoreductase</keyword>
<dbReference type="PROSITE" id="PS00521">
    <property type="entry name" value="P5CR"/>
    <property type="match status" value="1"/>
</dbReference>
<evidence type="ECO:0000256" key="2">
    <source>
        <dbReference type="ARBA" id="ARBA00022857"/>
    </source>
</evidence>
<evidence type="ECO:0000313" key="8">
    <source>
        <dbReference type="EMBL" id="EWM30409.1"/>
    </source>
</evidence>
<evidence type="ECO:0000313" key="9">
    <source>
        <dbReference type="Proteomes" id="UP000019335"/>
    </source>
</evidence>
<comment type="pathway">
    <text evidence="4">Amino-acid biosynthesis; L-proline biosynthesis; L-proline from L-glutamate 5-semialdehyde: step 1/1.</text>
</comment>
<dbReference type="InterPro" id="IPR053790">
    <property type="entry name" value="P5CR-like_CS"/>
</dbReference>
<comment type="catalytic activity">
    <reaction evidence="4">
        <text>L-proline + NADP(+) = (S)-1-pyrroline-5-carboxylate + NADPH + 2 H(+)</text>
        <dbReference type="Rhea" id="RHEA:14109"/>
        <dbReference type="ChEBI" id="CHEBI:15378"/>
        <dbReference type="ChEBI" id="CHEBI:17388"/>
        <dbReference type="ChEBI" id="CHEBI:57783"/>
        <dbReference type="ChEBI" id="CHEBI:58349"/>
        <dbReference type="ChEBI" id="CHEBI:60039"/>
        <dbReference type="EC" id="1.5.1.2"/>
    </reaction>
</comment>
<protein>
    <recommendedName>
        <fullName evidence="4">Pyrroline-5-carboxylate reductase</fullName>
        <ecNumber evidence="4">1.5.1.2</ecNumber>
    </recommendedName>
</protein>
<dbReference type="SUPFAM" id="SSF51735">
    <property type="entry name" value="NAD(P)-binding Rossmann-fold domains"/>
    <property type="match status" value="1"/>
</dbReference>
<feature type="compositionally biased region" description="Basic and acidic residues" evidence="5">
    <location>
        <begin position="339"/>
        <end position="351"/>
    </location>
</feature>
<keyword evidence="9" id="KW-1185">Reference proteome</keyword>
<dbReference type="EC" id="1.5.1.2" evidence="4"/>
<dbReference type="Pfam" id="PF03807">
    <property type="entry name" value="F420_oxidored"/>
    <property type="match status" value="1"/>
</dbReference>
<dbReference type="InterPro" id="IPR029036">
    <property type="entry name" value="P5CR_dimer"/>
</dbReference>
<dbReference type="HAMAP" id="MF_01925">
    <property type="entry name" value="P5C_reductase"/>
    <property type="match status" value="1"/>
</dbReference>
<dbReference type="NCBIfam" id="TIGR00112">
    <property type="entry name" value="proC"/>
    <property type="match status" value="1"/>
</dbReference>
<dbReference type="InterPro" id="IPR036291">
    <property type="entry name" value="NAD(P)-bd_dom_sf"/>
</dbReference>
<dbReference type="PANTHER" id="PTHR11645:SF66">
    <property type="entry name" value="PYRROLINE-5-CARBOXYLATE REDUCTASE"/>
    <property type="match status" value="1"/>
</dbReference>
<dbReference type="UniPathway" id="UPA00098">
    <property type="reaction ID" value="UER00361"/>
</dbReference>
<name>W7UBQ1_9STRA</name>
<dbReference type="Proteomes" id="UP000019335">
    <property type="component" value="Chromosome 1"/>
</dbReference>
<dbReference type="GO" id="GO:0055129">
    <property type="term" value="P:L-proline biosynthetic process"/>
    <property type="evidence" value="ECO:0007669"/>
    <property type="project" value="UniProtKB-UniPathway"/>
</dbReference>
<feature type="domain" description="Pyrroline-5-carboxylate reductase catalytic N-terminal" evidence="6">
    <location>
        <begin position="64"/>
        <end position="160"/>
    </location>
</feature>
<keyword evidence="2 4" id="KW-0521">NADP</keyword>
<evidence type="ECO:0000256" key="4">
    <source>
        <dbReference type="RuleBase" id="RU003903"/>
    </source>
</evidence>
<dbReference type="FunFam" id="1.10.3730.10:FF:000001">
    <property type="entry name" value="Pyrroline-5-carboxylate reductase"/>
    <property type="match status" value="1"/>
</dbReference>
<dbReference type="Gene3D" id="3.40.50.720">
    <property type="entry name" value="NAD(P)-binding Rossmann-like Domain"/>
    <property type="match status" value="1"/>
</dbReference>
<dbReference type="GO" id="GO:0004735">
    <property type="term" value="F:pyrroline-5-carboxylate reductase activity"/>
    <property type="evidence" value="ECO:0007669"/>
    <property type="project" value="UniProtKB-EC"/>
</dbReference>
<dbReference type="PANTHER" id="PTHR11645">
    <property type="entry name" value="PYRROLINE-5-CARBOXYLATE REDUCTASE"/>
    <property type="match status" value="1"/>
</dbReference>
<comment type="caution">
    <text evidence="8">The sequence shown here is derived from an EMBL/GenBank/DDBJ whole genome shotgun (WGS) entry which is preliminary data.</text>
</comment>
<dbReference type="InterPro" id="IPR008927">
    <property type="entry name" value="6-PGluconate_DH-like_C_sf"/>
</dbReference>
<feature type="domain" description="Pyrroline-5-carboxylate reductase dimerisation" evidence="7">
    <location>
        <begin position="223"/>
        <end position="327"/>
    </location>
</feature>
<sequence>MLPTRLAGIAARRAFLMQRHIPSNANTTAMSATVRWIHRSQAALSHDDSKPDPVANAEGFDFNRIGLVGGGKMSEAIIEGFVTEKLIQPEKISVYDVSRKRLDYLMKTFGVQASSSLAAACKDSDLVIIAVKPQNLTQKLWTQLRANLDPKSVVLSIVAGIPMSNFVESTGNKRVVRTMPNTPATIQQGMTVWACTDHVSVSQRNSVAKFLSSLGEQHFVHDEQYLDMATAVSGSGPGYVLLILEALIDAAVHLGFARNVASKLVLQTVSGTTTLAMKSGLHPAILRNSVTSPGGTTASALYVLEQGRFRTVLADSFWSAYRRSLELGHMDSNVGPGRSRHDAHETDSHKK</sequence>
<dbReference type="EMBL" id="AZIL01000037">
    <property type="protein sequence ID" value="EWM30409.1"/>
    <property type="molecule type" value="Genomic_DNA"/>
</dbReference>
<feature type="region of interest" description="Disordered" evidence="5">
    <location>
        <begin position="329"/>
        <end position="351"/>
    </location>
</feature>
<dbReference type="AlphaFoldDB" id="W7UBQ1"/>
<evidence type="ECO:0000259" key="6">
    <source>
        <dbReference type="Pfam" id="PF03807"/>
    </source>
</evidence>
<keyword evidence="4" id="KW-0028">Amino-acid biosynthesis</keyword>
<evidence type="ECO:0000256" key="5">
    <source>
        <dbReference type="SAM" id="MobiDB-lite"/>
    </source>
</evidence>
<dbReference type="InterPro" id="IPR000304">
    <property type="entry name" value="Pyrroline-COOH_reductase"/>
</dbReference>
<evidence type="ECO:0000256" key="1">
    <source>
        <dbReference type="ARBA" id="ARBA00005525"/>
    </source>
</evidence>
<proteinExistence type="inferred from homology"/>
<dbReference type="Pfam" id="PF14748">
    <property type="entry name" value="P5CR_dimer"/>
    <property type="match status" value="1"/>
</dbReference>
<reference evidence="8 9" key="1">
    <citation type="journal article" date="2014" name="Mol. Plant">
        <title>Chromosome Scale Genome Assembly and Transcriptome Profiling of Nannochloropsis gaditana in Nitrogen Depletion.</title>
        <authorList>
            <person name="Corteggiani Carpinelli E."/>
            <person name="Telatin A."/>
            <person name="Vitulo N."/>
            <person name="Forcato C."/>
            <person name="D'Angelo M."/>
            <person name="Schiavon R."/>
            <person name="Vezzi A."/>
            <person name="Giacometti G.M."/>
            <person name="Morosinotto T."/>
            <person name="Valle G."/>
        </authorList>
    </citation>
    <scope>NUCLEOTIDE SEQUENCE [LARGE SCALE GENOMIC DNA]</scope>
    <source>
        <strain evidence="8 9">B-31</strain>
    </source>
</reference>
<dbReference type="SUPFAM" id="SSF48179">
    <property type="entry name" value="6-phosphogluconate dehydrogenase C-terminal domain-like"/>
    <property type="match status" value="1"/>
</dbReference>
<dbReference type="Gene3D" id="1.10.3730.10">
    <property type="entry name" value="ProC C-terminal domain-like"/>
    <property type="match status" value="1"/>
</dbReference>
<keyword evidence="4" id="KW-0641">Proline biosynthesis</keyword>